<organism evidence="1 2">
    <name type="scientific">Bradyrhizobium japonicum</name>
    <dbReference type="NCBI Taxonomy" id="375"/>
    <lineage>
        <taxon>Bacteria</taxon>
        <taxon>Pseudomonadati</taxon>
        <taxon>Pseudomonadota</taxon>
        <taxon>Alphaproteobacteria</taxon>
        <taxon>Hyphomicrobiales</taxon>
        <taxon>Nitrobacteraceae</taxon>
        <taxon>Bradyrhizobium</taxon>
    </lineage>
</organism>
<sequence length="55" mass="5926">MGVAVGVKSMDAKLLIDVSLIIPPGAEIKAHSVRHVRADQQSITKLLMDAAWGMR</sequence>
<dbReference type="EMBL" id="CP017637">
    <property type="protein sequence ID" value="APG08654.1"/>
    <property type="molecule type" value="Genomic_DNA"/>
</dbReference>
<reference evidence="1 2" key="1">
    <citation type="submission" date="2016-11" db="EMBL/GenBank/DDBJ databases">
        <title>Complete Genome Sequence of Bradyrhizobium sp. strain J5, an isolated from soybean nodule in Hokkaido.</title>
        <authorList>
            <person name="Kanehara K."/>
        </authorList>
    </citation>
    <scope>NUCLEOTIDE SEQUENCE [LARGE SCALE GENOMIC DNA]</scope>
    <source>
        <strain evidence="1 2">J5</strain>
    </source>
</reference>
<dbReference type="AlphaFoldDB" id="A0A1L3F5T5"/>
<name>A0A1L3F5T5_BRAJP</name>
<dbReference type="RefSeq" id="WP_223153855.1">
    <property type="nucleotide sequence ID" value="NZ_CP017637.1"/>
</dbReference>
<evidence type="ECO:0000313" key="2">
    <source>
        <dbReference type="Proteomes" id="UP000181962"/>
    </source>
</evidence>
<evidence type="ECO:0000313" key="1">
    <source>
        <dbReference type="EMBL" id="APG08654.1"/>
    </source>
</evidence>
<proteinExistence type="predicted"/>
<accession>A0A1L3F5T5</accession>
<gene>
    <name evidence="1" type="ORF">BKD09_09960</name>
</gene>
<dbReference type="Proteomes" id="UP000181962">
    <property type="component" value="Chromosome"/>
</dbReference>
<protein>
    <submittedName>
        <fullName evidence="1">Uncharacterized protein</fullName>
    </submittedName>
</protein>